<keyword evidence="3" id="KW-1185">Reference proteome</keyword>
<dbReference type="SMART" id="SM00267">
    <property type="entry name" value="GGDEF"/>
    <property type="match status" value="1"/>
</dbReference>
<evidence type="ECO:0000313" key="3">
    <source>
        <dbReference type="Proteomes" id="UP000049455"/>
    </source>
</evidence>
<dbReference type="GO" id="GO:0052621">
    <property type="term" value="F:diguanylate cyclase activity"/>
    <property type="evidence" value="ECO:0007669"/>
    <property type="project" value="UniProtKB-EC"/>
</dbReference>
<proteinExistence type="predicted"/>
<sequence length="333" mass="36676">MTKITLDMGTVANVLPFALVFAPDGRVEHVGPTLAKIAPRAMGRPMAQTLRFTHPRIGATPETVLARVGRRLRLEIDGGQGVGPTAMRCLSVPLADGWGLLNLSFSGDPTQAMRRHQLTAQDFSQVDPTVDLMFLVEAHRIVLSQFERLGERLKEALVAAEEEAITDTLTGLRNRRALDFHLGRLVRRRVPRFGLMHLDLDRFKEVNDTLGHGAGDLVLKAVARILSEHVRSGDLVARVGGDEFLLVFDECGDIERLKQIAARIIERLEQPIAWEGKPCRISGSVGITMSEFYDHPNLEKMIADADDALYLSKRAGRGRCTVALPNRTLAGAP</sequence>
<dbReference type="InterPro" id="IPR042463">
    <property type="entry name" value="HNOB_dom_associated_sf"/>
</dbReference>
<accession>A0A0M7B592</accession>
<dbReference type="Gene3D" id="3.30.450.260">
    <property type="entry name" value="Haem NO binding associated domain"/>
    <property type="match status" value="1"/>
</dbReference>
<feature type="domain" description="GGDEF" evidence="1">
    <location>
        <begin position="191"/>
        <end position="325"/>
    </location>
</feature>
<dbReference type="CDD" id="cd01949">
    <property type="entry name" value="GGDEF"/>
    <property type="match status" value="1"/>
</dbReference>
<dbReference type="Gene3D" id="3.30.70.270">
    <property type="match status" value="1"/>
</dbReference>
<dbReference type="EC" id="2.7.7.65" evidence="2"/>
<dbReference type="InterPro" id="IPR043128">
    <property type="entry name" value="Rev_trsase/Diguanyl_cyclase"/>
</dbReference>
<keyword evidence="2" id="KW-0548">Nucleotidyltransferase</keyword>
<dbReference type="InterPro" id="IPR029787">
    <property type="entry name" value="Nucleotide_cyclase"/>
</dbReference>
<dbReference type="EMBL" id="CYPR01000031">
    <property type="protein sequence ID" value="CUH21318.1"/>
    <property type="molecule type" value="Genomic_DNA"/>
</dbReference>
<dbReference type="AlphaFoldDB" id="A0A0M7B592"/>
<dbReference type="InterPro" id="IPR052163">
    <property type="entry name" value="DGC-Regulatory_Protein"/>
</dbReference>
<evidence type="ECO:0000313" key="2">
    <source>
        <dbReference type="EMBL" id="CUH21318.1"/>
    </source>
</evidence>
<dbReference type="Proteomes" id="UP000049455">
    <property type="component" value="Unassembled WGS sequence"/>
</dbReference>
<keyword evidence="2" id="KW-0808">Transferase</keyword>
<name>A0A0M7B592_9RHOB</name>
<dbReference type="OrthoDB" id="9812260at2"/>
<dbReference type="RefSeq" id="WP_055662234.1">
    <property type="nucleotide sequence ID" value="NZ_CYPR01000031.1"/>
</dbReference>
<dbReference type="PROSITE" id="PS50887">
    <property type="entry name" value="GGDEF"/>
    <property type="match status" value="1"/>
</dbReference>
<dbReference type="Pfam" id="PF00990">
    <property type="entry name" value="GGDEF"/>
    <property type="match status" value="1"/>
</dbReference>
<gene>
    <name evidence="2" type="primary">yegE</name>
    <name evidence="2" type="ORF">JSE7799_00549</name>
</gene>
<dbReference type="SUPFAM" id="SSF55073">
    <property type="entry name" value="Nucleotide cyclase"/>
    <property type="match status" value="1"/>
</dbReference>
<dbReference type="InterPro" id="IPR000160">
    <property type="entry name" value="GGDEF_dom"/>
</dbReference>
<evidence type="ECO:0000259" key="1">
    <source>
        <dbReference type="PROSITE" id="PS50887"/>
    </source>
</evidence>
<organism evidence="2 3">
    <name type="scientific">Jannaschia seosinensis</name>
    <dbReference type="NCBI Taxonomy" id="313367"/>
    <lineage>
        <taxon>Bacteria</taxon>
        <taxon>Pseudomonadati</taxon>
        <taxon>Pseudomonadota</taxon>
        <taxon>Alphaproteobacteria</taxon>
        <taxon>Rhodobacterales</taxon>
        <taxon>Roseobacteraceae</taxon>
        <taxon>Jannaschia</taxon>
    </lineage>
</organism>
<dbReference type="STRING" id="313367.JSE7799_00549"/>
<dbReference type="PANTHER" id="PTHR46663:SF2">
    <property type="entry name" value="GGDEF DOMAIN-CONTAINING PROTEIN"/>
    <property type="match status" value="1"/>
</dbReference>
<protein>
    <submittedName>
        <fullName evidence="2">Putative diguanylate cyclase YegE</fullName>
        <ecNumber evidence="2">2.7.7.65</ecNumber>
    </submittedName>
</protein>
<reference evidence="2 3" key="1">
    <citation type="submission" date="2015-09" db="EMBL/GenBank/DDBJ databases">
        <authorList>
            <person name="Jackson K.R."/>
            <person name="Lunt B.L."/>
            <person name="Fisher J.N.B."/>
            <person name="Gardner A.V."/>
            <person name="Bailey M.E."/>
            <person name="Deus L.M."/>
            <person name="Earl A.S."/>
            <person name="Gibby P.D."/>
            <person name="Hartmann K.A."/>
            <person name="Liu J.E."/>
            <person name="Manci A.M."/>
            <person name="Nielsen D.A."/>
            <person name="Solomon M.B."/>
            <person name="Breakwell D.P."/>
            <person name="Burnett S.H."/>
            <person name="Grose J.H."/>
        </authorList>
    </citation>
    <scope>NUCLEOTIDE SEQUENCE [LARGE SCALE GENOMIC DNA]</scope>
    <source>
        <strain evidence="2 3">CECT 7799</strain>
    </source>
</reference>
<dbReference type="NCBIfam" id="TIGR00254">
    <property type="entry name" value="GGDEF"/>
    <property type="match status" value="1"/>
</dbReference>
<dbReference type="PANTHER" id="PTHR46663">
    <property type="entry name" value="DIGUANYLATE CYCLASE DGCT-RELATED"/>
    <property type="match status" value="1"/>
</dbReference>